<gene>
    <name evidence="14" type="ORF">FHU37_000246</name>
</gene>
<dbReference type="Gene3D" id="3.90.180.10">
    <property type="entry name" value="Medium-chain alcohol dehydrogenases, catalytic domain"/>
    <property type="match status" value="1"/>
</dbReference>
<dbReference type="InterPro" id="IPR020843">
    <property type="entry name" value="ER"/>
</dbReference>
<keyword evidence="2 12" id="KW-0479">Metal-binding</keyword>
<dbReference type="PANTHER" id="PTHR43401:SF2">
    <property type="entry name" value="L-THREONINE 3-DEHYDROGENASE"/>
    <property type="match status" value="1"/>
</dbReference>
<feature type="domain" description="Enoyl reductase (ER)" evidence="13">
    <location>
        <begin position="15"/>
        <end position="335"/>
    </location>
</feature>
<evidence type="ECO:0000313" key="14">
    <source>
        <dbReference type="EMBL" id="NYI03303.1"/>
    </source>
</evidence>
<comment type="function">
    <text evidence="5">Catalyzes the oxidation of 2-deoxy-scyllo-inosamine (DOIA) with NAD(+) or NADP(+), forming 3-amino-2,3-dideoxy-scyllo-inosose (amino-DOI).</text>
</comment>
<dbReference type="Pfam" id="PF00107">
    <property type="entry name" value="ADH_zinc_N"/>
    <property type="match status" value="1"/>
</dbReference>
<dbReference type="InterPro" id="IPR011032">
    <property type="entry name" value="GroES-like_sf"/>
</dbReference>
<dbReference type="EC" id="1.1.1.329" evidence="8"/>
<proteinExistence type="inferred from homology"/>
<evidence type="ECO:0000256" key="4">
    <source>
        <dbReference type="ARBA" id="ARBA00023002"/>
    </source>
</evidence>
<comment type="similarity">
    <text evidence="7">Belongs to the zinc-containing alcohol dehydrogenase family. DOIA dehydrogenase subfamily.</text>
</comment>
<evidence type="ECO:0000256" key="12">
    <source>
        <dbReference type="RuleBase" id="RU361277"/>
    </source>
</evidence>
<organism evidence="14 15">
    <name type="scientific">Allostreptomyces psammosilenae</name>
    <dbReference type="NCBI Taxonomy" id="1892865"/>
    <lineage>
        <taxon>Bacteria</taxon>
        <taxon>Bacillati</taxon>
        <taxon>Actinomycetota</taxon>
        <taxon>Actinomycetes</taxon>
        <taxon>Kitasatosporales</taxon>
        <taxon>Streptomycetaceae</taxon>
        <taxon>Allostreptomyces</taxon>
    </lineage>
</organism>
<dbReference type="RefSeq" id="WP_179812377.1">
    <property type="nucleotide sequence ID" value="NZ_JACBZD010000001.1"/>
</dbReference>
<evidence type="ECO:0000256" key="9">
    <source>
        <dbReference type="ARBA" id="ARBA00039387"/>
    </source>
</evidence>
<comment type="pathway">
    <text evidence="6">Metabolic intermediate biosynthesis; 2-deoxystreptamine biosynthesis; 2-deoxystreptamine from D-glucose 6-phosphate: step 3/4.</text>
</comment>
<dbReference type="PANTHER" id="PTHR43401">
    <property type="entry name" value="L-THREONINE 3-DEHYDROGENASE"/>
    <property type="match status" value="1"/>
</dbReference>
<dbReference type="SUPFAM" id="SSF50129">
    <property type="entry name" value="GroES-like"/>
    <property type="match status" value="1"/>
</dbReference>
<evidence type="ECO:0000256" key="2">
    <source>
        <dbReference type="ARBA" id="ARBA00022723"/>
    </source>
</evidence>
<evidence type="ECO:0000256" key="6">
    <source>
        <dbReference type="ARBA" id="ARBA00037908"/>
    </source>
</evidence>
<dbReference type="Pfam" id="PF08240">
    <property type="entry name" value="ADH_N"/>
    <property type="match status" value="1"/>
</dbReference>
<evidence type="ECO:0000256" key="8">
    <source>
        <dbReference type="ARBA" id="ARBA00039102"/>
    </source>
</evidence>
<dbReference type="GO" id="GO:0008270">
    <property type="term" value="F:zinc ion binding"/>
    <property type="evidence" value="ECO:0007669"/>
    <property type="project" value="InterPro"/>
</dbReference>
<dbReference type="GO" id="GO:0016491">
    <property type="term" value="F:oxidoreductase activity"/>
    <property type="evidence" value="ECO:0007669"/>
    <property type="project" value="UniProtKB-KW"/>
</dbReference>
<dbReference type="InterPro" id="IPR036291">
    <property type="entry name" value="NAD(P)-bd_dom_sf"/>
</dbReference>
<dbReference type="EMBL" id="JACBZD010000001">
    <property type="protein sequence ID" value="NYI03303.1"/>
    <property type="molecule type" value="Genomic_DNA"/>
</dbReference>
<evidence type="ECO:0000256" key="1">
    <source>
        <dbReference type="ARBA" id="ARBA00001947"/>
    </source>
</evidence>
<dbReference type="PROSITE" id="PS00059">
    <property type="entry name" value="ADH_ZINC"/>
    <property type="match status" value="1"/>
</dbReference>
<comment type="catalytic activity">
    <reaction evidence="10">
        <text>2-deoxy-scyllo-inosamine + NAD(+) = 3-amino-2,3-dideoxy-scyllo-inosose + NADH + H(+)</text>
        <dbReference type="Rhea" id="RHEA:33883"/>
        <dbReference type="ChEBI" id="CHEBI:15378"/>
        <dbReference type="ChEBI" id="CHEBI:57540"/>
        <dbReference type="ChEBI" id="CHEBI:57945"/>
        <dbReference type="ChEBI" id="CHEBI:65002"/>
        <dbReference type="ChEBI" id="CHEBI:65003"/>
        <dbReference type="EC" id="1.1.1.329"/>
    </reaction>
</comment>
<reference evidence="14 15" key="1">
    <citation type="submission" date="2020-07" db="EMBL/GenBank/DDBJ databases">
        <title>Sequencing the genomes of 1000 actinobacteria strains.</title>
        <authorList>
            <person name="Klenk H.-P."/>
        </authorList>
    </citation>
    <scope>NUCLEOTIDE SEQUENCE [LARGE SCALE GENOMIC DNA]</scope>
    <source>
        <strain evidence="14 15">DSM 42178</strain>
    </source>
</reference>
<name>A0A852ZLN1_9ACTN</name>
<evidence type="ECO:0000256" key="7">
    <source>
        <dbReference type="ARBA" id="ARBA00038004"/>
    </source>
</evidence>
<keyword evidence="3 12" id="KW-0862">Zinc</keyword>
<dbReference type="InterPro" id="IPR002328">
    <property type="entry name" value="ADH_Zn_CS"/>
</dbReference>
<comment type="cofactor">
    <cofactor evidence="1 12">
        <name>Zn(2+)</name>
        <dbReference type="ChEBI" id="CHEBI:29105"/>
    </cofactor>
</comment>
<evidence type="ECO:0000259" key="13">
    <source>
        <dbReference type="SMART" id="SM00829"/>
    </source>
</evidence>
<evidence type="ECO:0000313" key="15">
    <source>
        <dbReference type="Proteomes" id="UP000567795"/>
    </source>
</evidence>
<dbReference type="SMART" id="SM00829">
    <property type="entry name" value="PKS_ER"/>
    <property type="match status" value="1"/>
</dbReference>
<keyword evidence="15" id="KW-1185">Reference proteome</keyword>
<sequence length="337" mass="35159">MTSTDSRSVLLEAPGRHRLVEGPVREPGPGEVRVRVGAAGLCGSDRELYTGTRPAQYCVYPIVPGHEWSGTVEAVGPGVPERLVGCKAVAEGFRSCGLCDRCRFGDTSLCEAGYEETGFTLPGAFADHVVLPARLLHPLSDDADLRAAALLEPAAVMAATQLRCPGLPGERVAVVGGGTLGMLGAQLYAACHPAELTVVTRNTARAERAMAFGATRLISPEEAAREAGRYDLVVETAGARSTAADSVRLARRGGRVVLTGIPAPGAVDLDPIDLVVRQIQLHTVFGAPSDAWAHAVRAFNAGLLTPAPLITAEFGLEDYAKAVEEAGRAAGKVLLVP</sequence>
<evidence type="ECO:0000256" key="10">
    <source>
        <dbReference type="ARBA" id="ARBA00048685"/>
    </source>
</evidence>
<keyword evidence="4" id="KW-0560">Oxidoreductase</keyword>
<accession>A0A852ZLN1</accession>
<evidence type="ECO:0000256" key="5">
    <source>
        <dbReference type="ARBA" id="ARBA00037678"/>
    </source>
</evidence>
<dbReference type="SUPFAM" id="SSF51735">
    <property type="entry name" value="NAD(P)-binding Rossmann-fold domains"/>
    <property type="match status" value="1"/>
</dbReference>
<dbReference type="InterPro" id="IPR013154">
    <property type="entry name" value="ADH-like_N"/>
</dbReference>
<dbReference type="Proteomes" id="UP000567795">
    <property type="component" value="Unassembled WGS sequence"/>
</dbReference>
<dbReference type="Gene3D" id="3.40.50.720">
    <property type="entry name" value="NAD(P)-binding Rossmann-like Domain"/>
    <property type="match status" value="1"/>
</dbReference>
<dbReference type="InterPro" id="IPR013149">
    <property type="entry name" value="ADH-like_C"/>
</dbReference>
<dbReference type="InterPro" id="IPR050129">
    <property type="entry name" value="Zn_alcohol_dh"/>
</dbReference>
<dbReference type="AlphaFoldDB" id="A0A852ZLN1"/>
<comment type="caution">
    <text evidence="14">The sequence shown here is derived from an EMBL/GenBank/DDBJ whole genome shotgun (WGS) entry which is preliminary data.</text>
</comment>
<protein>
    <recommendedName>
        <fullName evidence="9">2-deoxy-scyllo-inosamine dehydrogenase</fullName>
        <ecNumber evidence="8">1.1.1.329</ecNumber>
    </recommendedName>
</protein>
<comment type="catalytic activity">
    <reaction evidence="11">
        <text>2-deoxy-scyllo-inosamine + NADP(+) = 3-amino-2,3-dideoxy-scyllo-inosose + NADPH + H(+)</text>
        <dbReference type="Rhea" id="RHEA:33879"/>
        <dbReference type="ChEBI" id="CHEBI:15378"/>
        <dbReference type="ChEBI" id="CHEBI:57783"/>
        <dbReference type="ChEBI" id="CHEBI:58349"/>
        <dbReference type="ChEBI" id="CHEBI:65002"/>
        <dbReference type="ChEBI" id="CHEBI:65003"/>
        <dbReference type="EC" id="1.1.1.329"/>
    </reaction>
</comment>
<evidence type="ECO:0000256" key="3">
    <source>
        <dbReference type="ARBA" id="ARBA00022833"/>
    </source>
</evidence>
<evidence type="ECO:0000256" key="11">
    <source>
        <dbReference type="ARBA" id="ARBA00049085"/>
    </source>
</evidence>